<name>A0A974HL16_XENLA</name>
<proteinExistence type="inferred from homology"/>
<dbReference type="OrthoDB" id="48036at2759"/>
<sequence length="137" mass="15145">MEAAGDLFDDIIMSEQRYHGEGYEEGFTDGNNMGESEGKQYGAVHGARMGSELGSYLGFASTWRLLLVPGADDRQRRKMKALDTLITMIQNFPSDDPTNPNLQEEMANIRGKVKQVCSMLNIQPNFKISSGAMGLSF</sequence>
<feature type="domain" description="Essential protein Yae1 N-terminal" evidence="2">
    <location>
        <begin position="22"/>
        <end position="60"/>
    </location>
</feature>
<dbReference type="PANTHER" id="PTHR28532">
    <property type="entry name" value="GEO13458P1"/>
    <property type="match status" value="1"/>
</dbReference>
<evidence type="ECO:0000259" key="2">
    <source>
        <dbReference type="Pfam" id="PF09811"/>
    </source>
</evidence>
<dbReference type="AlphaFoldDB" id="A0A974HL16"/>
<dbReference type="PANTHER" id="PTHR28532:SF1">
    <property type="entry name" value="ORAL CANCER OVEREXPRESSED 1"/>
    <property type="match status" value="1"/>
</dbReference>
<protein>
    <recommendedName>
        <fullName evidence="2">Essential protein Yae1 N-terminal domain-containing protein</fullName>
    </recommendedName>
</protein>
<dbReference type="OMA" id="FKQVCSM"/>
<dbReference type="RefSeq" id="NP_001091322.1">
    <property type="nucleotide sequence ID" value="NM_001097853.2"/>
</dbReference>
<accession>A0A974HL16</accession>
<dbReference type="EMBL" id="CM004473">
    <property type="protein sequence ID" value="OCT81979.1"/>
    <property type="molecule type" value="Genomic_DNA"/>
</dbReference>
<evidence type="ECO:0000313" key="3">
    <source>
        <dbReference type="EMBL" id="OCT81979.1"/>
    </source>
</evidence>
<dbReference type="InterPro" id="IPR052436">
    <property type="entry name" value="LTO1_adapter"/>
</dbReference>
<reference evidence="4" key="1">
    <citation type="journal article" date="2016" name="Nature">
        <title>Genome evolution in the allotetraploid frog Xenopus laevis.</title>
        <authorList>
            <person name="Session A.M."/>
            <person name="Uno Y."/>
            <person name="Kwon T."/>
            <person name="Chapman J.A."/>
            <person name="Toyoda A."/>
            <person name="Takahashi S."/>
            <person name="Fukui A."/>
            <person name="Hikosaka A."/>
            <person name="Suzuki A."/>
            <person name="Kondo M."/>
            <person name="van Heeringen S.J."/>
            <person name="Quigley I."/>
            <person name="Heinz S."/>
            <person name="Ogino H."/>
            <person name="Ochi H."/>
            <person name="Hellsten U."/>
            <person name="Lyons J.B."/>
            <person name="Simakov O."/>
            <person name="Putnam N."/>
            <person name="Stites J."/>
            <person name="Kuroki Y."/>
            <person name="Tanaka T."/>
            <person name="Michiue T."/>
            <person name="Watanabe M."/>
            <person name="Bogdanovic O."/>
            <person name="Lister R."/>
            <person name="Georgiou G."/>
            <person name="Paranjpe S.S."/>
            <person name="van Kruijsbergen I."/>
            <person name="Shu S."/>
            <person name="Carlson J."/>
            <person name="Kinoshita T."/>
            <person name="Ohta Y."/>
            <person name="Mawaribuchi S."/>
            <person name="Jenkins J."/>
            <person name="Grimwood J."/>
            <person name="Schmutz J."/>
            <person name="Mitros T."/>
            <person name="Mozaffari S.V."/>
            <person name="Suzuki Y."/>
            <person name="Haramoto Y."/>
            <person name="Yamamoto T.S."/>
            <person name="Takagi C."/>
            <person name="Heald R."/>
            <person name="Miller K."/>
            <person name="Haudenschild C."/>
            <person name="Kitzman J."/>
            <person name="Nakayama T."/>
            <person name="Izutsu Y."/>
            <person name="Robert J."/>
            <person name="Fortriede J."/>
            <person name="Burns K."/>
            <person name="Lotay V."/>
            <person name="Karimi K."/>
            <person name="Yasuoka Y."/>
            <person name="Dichmann D.S."/>
            <person name="Flajnik M.F."/>
            <person name="Houston D.W."/>
            <person name="Shendure J."/>
            <person name="DuPasquier L."/>
            <person name="Vize P.D."/>
            <person name="Zorn A.M."/>
            <person name="Ito M."/>
            <person name="Marcotte E.M."/>
            <person name="Wallingford J.B."/>
            <person name="Ito Y."/>
            <person name="Asashima M."/>
            <person name="Ueno N."/>
            <person name="Matsuda Y."/>
            <person name="Veenstra G.J."/>
            <person name="Fujiyama A."/>
            <person name="Harland R.M."/>
            <person name="Taira M."/>
            <person name="Rokhsar D.S."/>
        </authorList>
    </citation>
    <scope>NUCLEOTIDE SEQUENCE [LARGE SCALE GENOMIC DNA]</scope>
    <source>
        <strain evidence="4">J</strain>
    </source>
</reference>
<evidence type="ECO:0000313" key="5">
    <source>
        <dbReference type="Xenbase" id="XB-GENE-5953073"/>
    </source>
</evidence>
<gene>
    <name evidence="5" type="primary">lto1.S</name>
    <name evidence="3" type="ORF">XELAEV_18024487mg</name>
</gene>
<organism evidence="3 4">
    <name type="scientific">Xenopus laevis</name>
    <name type="common">African clawed frog</name>
    <dbReference type="NCBI Taxonomy" id="8355"/>
    <lineage>
        <taxon>Eukaryota</taxon>
        <taxon>Metazoa</taxon>
        <taxon>Chordata</taxon>
        <taxon>Craniata</taxon>
        <taxon>Vertebrata</taxon>
        <taxon>Euteleostomi</taxon>
        <taxon>Amphibia</taxon>
        <taxon>Batrachia</taxon>
        <taxon>Anura</taxon>
        <taxon>Pipoidea</taxon>
        <taxon>Pipidae</taxon>
        <taxon>Xenopodinae</taxon>
        <taxon>Xenopus</taxon>
        <taxon>Xenopus</taxon>
    </lineage>
</organism>
<dbReference type="CTD" id="100037152"/>
<dbReference type="GeneID" id="100037152"/>
<evidence type="ECO:0000256" key="1">
    <source>
        <dbReference type="ARBA" id="ARBA00038090"/>
    </source>
</evidence>
<comment type="similarity">
    <text evidence="1">Belongs to the LTO1 family.</text>
</comment>
<dbReference type="Pfam" id="PF09811">
    <property type="entry name" value="Yae1_N"/>
    <property type="match status" value="1"/>
</dbReference>
<dbReference type="Xenbase" id="XB-GENE-5953073">
    <property type="gene designation" value="lto1.S"/>
</dbReference>
<evidence type="ECO:0000313" key="4">
    <source>
        <dbReference type="Proteomes" id="UP000694892"/>
    </source>
</evidence>
<dbReference type="AGR" id="Xenbase:XB-GENE-5953073"/>
<dbReference type="Proteomes" id="UP000694892">
    <property type="component" value="Chromosome 4S"/>
</dbReference>
<dbReference type="KEGG" id="xla:100037152"/>
<dbReference type="InterPro" id="IPR019191">
    <property type="entry name" value="Essential_protein_Yae1_N"/>
</dbReference>